<feature type="signal peptide" evidence="1">
    <location>
        <begin position="1"/>
        <end position="27"/>
    </location>
</feature>
<dbReference type="PROSITE" id="PS51257">
    <property type="entry name" value="PROKAR_LIPOPROTEIN"/>
    <property type="match status" value="1"/>
</dbReference>
<feature type="chain" id="PRO_5022137660" evidence="1">
    <location>
        <begin position="28"/>
        <end position="384"/>
    </location>
</feature>
<accession>A0A518CWD6</accession>
<name>A0A518CWD6_9BACT</name>
<protein>
    <submittedName>
        <fullName evidence="2">Uncharacterized protein</fullName>
    </submittedName>
</protein>
<dbReference type="SUPFAM" id="SSF69322">
    <property type="entry name" value="Tricorn protease domain 2"/>
    <property type="match status" value="1"/>
</dbReference>
<gene>
    <name evidence="2" type="ORF">Pla163_06190</name>
</gene>
<dbReference type="Proteomes" id="UP000319342">
    <property type="component" value="Chromosome"/>
</dbReference>
<dbReference type="AlphaFoldDB" id="A0A518CWD6"/>
<evidence type="ECO:0000313" key="2">
    <source>
        <dbReference type="EMBL" id="QDU83520.1"/>
    </source>
</evidence>
<dbReference type="RefSeq" id="WP_419186260.1">
    <property type="nucleotide sequence ID" value="NZ_CP036290.1"/>
</dbReference>
<keyword evidence="3" id="KW-1185">Reference proteome</keyword>
<dbReference type="EMBL" id="CP036290">
    <property type="protein sequence ID" value="QDU83520.1"/>
    <property type="molecule type" value="Genomic_DNA"/>
</dbReference>
<keyword evidence="1" id="KW-0732">Signal</keyword>
<sequence precursor="true">MPIHRSHAFAALLALVALVAASCSSPAPVFEPQPTVLEVAHAAGAKLGGAALGDVMPEHPGLEIVTVCVDGRVIVIWREKDRWRSEVAFQASGELIQVAVGDLIASHPGDEILAVGMAEGDEDSGGPGAVWLGTRHRDRGWEGRRILVPDALQHAAVIADLDPTHDGLEGLTSGFDMRLHLFRIDVDEDAVVHVTHTDAGALPGPAKGACALRDGDGALIACSTGELVQTAWSDQGLRPSVLLKHESGLARPAAWSDFGSSGAHTYSVATASDSGELLRSNLYVGQWKAPTLVIGVVHDEPSKLRGAAFVALEDGGAAQHVATSGYEGRISLIPLDATEPGSAIVLADTGQALHHLVSGDVRPDRPGDELVAVGYAGEVYVLSR</sequence>
<evidence type="ECO:0000313" key="3">
    <source>
        <dbReference type="Proteomes" id="UP000319342"/>
    </source>
</evidence>
<proteinExistence type="predicted"/>
<reference evidence="2 3" key="1">
    <citation type="submission" date="2019-02" db="EMBL/GenBank/DDBJ databases">
        <title>Deep-cultivation of Planctomycetes and their phenomic and genomic characterization uncovers novel biology.</title>
        <authorList>
            <person name="Wiegand S."/>
            <person name="Jogler M."/>
            <person name="Boedeker C."/>
            <person name="Pinto D."/>
            <person name="Vollmers J."/>
            <person name="Rivas-Marin E."/>
            <person name="Kohn T."/>
            <person name="Peeters S.H."/>
            <person name="Heuer A."/>
            <person name="Rast P."/>
            <person name="Oberbeckmann S."/>
            <person name="Bunk B."/>
            <person name="Jeske O."/>
            <person name="Meyerdierks A."/>
            <person name="Storesund J.E."/>
            <person name="Kallscheuer N."/>
            <person name="Luecker S."/>
            <person name="Lage O.M."/>
            <person name="Pohl T."/>
            <person name="Merkel B.J."/>
            <person name="Hornburger P."/>
            <person name="Mueller R.-W."/>
            <person name="Bruemmer F."/>
            <person name="Labrenz M."/>
            <person name="Spormann A.M."/>
            <person name="Op den Camp H."/>
            <person name="Overmann J."/>
            <person name="Amann R."/>
            <person name="Jetten M.S.M."/>
            <person name="Mascher T."/>
            <person name="Medema M.H."/>
            <person name="Devos D.P."/>
            <person name="Kaster A.-K."/>
            <person name="Ovreas L."/>
            <person name="Rohde M."/>
            <person name="Galperin M.Y."/>
            <person name="Jogler C."/>
        </authorList>
    </citation>
    <scope>NUCLEOTIDE SEQUENCE [LARGE SCALE GENOMIC DNA]</scope>
    <source>
        <strain evidence="2 3">Pla163</strain>
    </source>
</reference>
<organism evidence="2 3">
    <name type="scientific">Rohdeia mirabilis</name>
    <dbReference type="NCBI Taxonomy" id="2528008"/>
    <lineage>
        <taxon>Bacteria</taxon>
        <taxon>Pseudomonadati</taxon>
        <taxon>Planctomycetota</taxon>
        <taxon>Planctomycetia</taxon>
        <taxon>Planctomycetia incertae sedis</taxon>
        <taxon>Rohdeia</taxon>
    </lineage>
</organism>
<evidence type="ECO:0000256" key="1">
    <source>
        <dbReference type="SAM" id="SignalP"/>
    </source>
</evidence>